<dbReference type="InterPro" id="IPR056884">
    <property type="entry name" value="NPHP3-like_N"/>
</dbReference>
<dbReference type="InterPro" id="IPR027417">
    <property type="entry name" value="P-loop_NTPase"/>
</dbReference>
<dbReference type="SUPFAM" id="SSF48452">
    <property type="entry name" value="TPR-like"/>
    <property type="match status" value="1"/>
</dbReference>
<dbReference type="AlphaFoldDB" id="A0A7C8QZ48"/>
<keyword evidence="1" id="KW-0677">Repeat</keyword>
<evidence type="ECO:0000256" key="2">
    <source>
        <dbReference type="SAM" id="MobiDB-lite"/>
    </source>
</evidence>
<dbReference type="Pfam" id="PF24883">
    <property type="entry name" value="NPHP3_N"/>
    <property type="match status" value="1"/>
</dbReference>
<dbReference type="PANTHER" id="PTHR10039:SF16">
    <property type="entry name" value="GPI INOSITOL-DEACYLASE"/>
    <property type="match status" value="1"/>
</dbReference>
<evidence type="ECO:0000256" key="1">
    <source>
        <dbReference type="ARBA" id="ARBA00022737"/>
    </source>
</evidence>
<organism evidence="4 5">
    <name type="scientific">Orbilia oligospora</name>
    <name type="common">Nematode-trapping fungus</name>
    <name type="synonym">Arthrobotrys oligospora</name>
    <dbReference type="NCBI Taxonomy" id="2813651"/>
    <lineage>
        <taxon>Eukaryota</taxon>
        <taxon>Fungi</taxon>
        <taxon>Dikarya</taxon>
        <taxon>Ascomycota</taxon>
        <taxon>Pezizomycotina</taxon>
        <taxon>Orbiliomycetes</taxon>
        <taxon>Orbiliales</taxon>
        <taxon>Orbiliaceae</taxon>
        <taxon>Orbilia</taxon>
    </lineage>
</organism>
<gene>
    <name evidence="4" type="ORF">TWF191_000829</name>
</gene>
<evidence type="ECO:0000313" key="4">
    <source>
        <dbReference type="EMBL" id="KAF3229924.1"/>
    </source>
</evidence>
<feature type="domain" description="Nephrocystin 3-like N-terminal" evidence="3">
    <location>
        <begin position="416"/>
        <end position="597"/>
    </location>
</feature>
<dbReference type="Gene3D" id="3.40.50.300">
    <property type="entry name" value="P-loop containing nucleotide triphosphate hydrolases"/>
    <property type="match status" value="1"/>
</dbReference>
<comment type="caution">
    <text evidence="4">The sequence shown here is derived from an EMBL/GenBank/DDBJ whole genome shotgun (WGS) entry which is preliminary data.</text>
</comment>
<dbReference type="Pfam" id="PF13424">
    <property type="entry name" value="TPR_12"/>
    <property type="match status" value="1"/>
</dbReference>
<dbReference type="EMBL" id="WIPF01000011">
    <property type="protein sequence ID" value="KAF3229924.1"/>
    <property type="molecule type" value="Genomic_DNA"/>
</dbReference>
<accession>A0A7C8QZ48</accession>
<dbReference type="InterPro" id="IPR011990">
    <property type="entry name" value="TPR-like_helical_dom_sf"/>
</dbReference>
<sequence length="1073" mass="122909">MEALGIAASIVGLLAAGAKLIPWLVNIADKVADAPISVKAVSSELKETIIILEAIQLYVLDRQAVTENRRALILLEHISVTLTGFVLTYSDLERHVDFVQPDKEISVFDRSKWLLKEKEILDVIRRLQNHKSSLSTMLNILQCYSLREAQNSMQLLCQLVSQTLRQDQGLVAQLERRRAAPESMAIMPVPDVPTPSAISVRDDTSMTASKQSNSSRGSKISMLSLFLGSMSPERRKGPIFEFEKDLKTSWVYKRSGFGFLSQSKTSLLSRRGSERGVAMSALSKVSWAEISNLSVFNLPVFASDIYNSEWYGPIFASGPVESPESVHRLNNELGLDVESILKEIKQSKLFLGKQIDTAEDITTRADELQPPWANSINISVNQDHGGTYSDEIMKWVSGRDPSMDFLRESQHRIHSSGQWFLGHHAYIDWLYSDSSHNRLLRIIGCPGSGKTVLSTTIIEDLRSERQHPQSLVRSALNNCTTYFYCSAANGELQFCDYFTIILSSLIKQILQQLQRLPTEVIEYYQRSLAVGRFSLSAADDPKTLLESLAREFDNLFIVIDVSYDPILYDANSSYGMIEKLFRLTRTIPNVKIILLSRRIFNLDILYSLPIIKLGDPDTSEDINRYIRDSLARLQERNAIKDFSPEIFNQISQRANGMFLWAKFMINSPSLGQANNEEEALEAVSSTPEGLVEFYNELLLQQITSPRAKEVIMLMCAAPRLLRWHELEHMLYADRQSTLVVGPLSRSTVQVGCDLFVEYLPKTDSFRFFHSSVREFFLTASNAASFQPSYFKSKFEFRIREDEAHENIAGICLNYLLDLSTTQRNRSSEPNLSLFDHASNFWGFHIIRSTYSDELSGKMHRYLSNRSRRLAWIVRQLFREPRFPLRYLIRMQTRLSAWDSRNGSINNKQKEHLNWIRDVEQVLIPTDAVSNDLASRNRRISNFEKLMVIKDLCREYTIRQSLEGETRIRDELQKRQNQYGEEDISTAWLLNSLGIIYGQQQSKVELSIEMHEKALKIQKACFGPDHSETMWSINELERIYRQLKRYNGAIKIQDSRLSENHSRRATYTIPQDSE</sequence>
<protein>
    <recommendedName>
        <fullName evidence="3">Nephrocystin 3-like N-terminal domain-containing protein</fullName>
    </recommendedName>
</protein>
<dbReference type="Gene3D" id="1.25.40.10">
    <property type="entry name" value="Tetratricopeptide repeat domain"/>
    <property type="match status" value="1"/>
</dbReference>
<reference evidence="4 5" key="1">
    <citation type="submission" date="2019-06" db="EMBL/GenBank/DDBJ databases">
        <authorList>
            <person name="Palmer J.M."/>
        </authorList>
    </citation>
    <scope>NUCLEOTIDE SEQUENCE [LARGE SCALE GENOMIC DNA]</scope>
    <source>
        <strain evidence="4 5">TWF191</strain>
    </source>
</reference>
<feature type="region of interest" description="Disordered" evidence="2">
    <location>
        <begin position="191"/>
        <end position="216"/>
    </location>
</feature>
<name>A0A7C8QZ48_ORBOL</name>
<feature type="compositionally biased region" description="Polar residues" evidence="2">
    <location>
        <begin position="205"/>
        <end position="216"/>
    </location>
</feature>
<dbReference type="Proteomes" id="UP000483672">
    <property type="component" value="Unassembled WGS sequence"/>
</dbReference>
<dbReference type="PANTHER" id="PTHR10039">
    <property type="entry name" value="AMELOGENIN"/>
    <property type="match status" value="1"/>
</dbReference>
<evidence type="ECO:0000313" key="5">
    <source>
        <dbReference type="Proteomes" id="UP000483672"/>
    </source>
</evidence>
<proteinExistence type="predicted"/>
<evidence type="ECO:0000259" key="3">
    <source>
        <dbReference type="Pfam" id="PF24883"/>
    </source>
</evidence>
<dbReference type="SUPFAM" id="SSF52540">
    <property type="entry name" value="P-loop containing nucleoside triphosphate hydrolases"/>
    <property type="match status" value="1"/>
</dbReference>